<dbReference type="EMBL" id="BARW01000787">
    <property type="protein sequence ID" value="GAI69439.1"/>
    <property type="molecule type" value="Genomic_DNA"/>
</dbReference>
<organism evidence="1">
    <name type="scientific">marine sediment metagenome</name>
    <dbReference type="NCBI Taxonomy" id="412755"/>
    <lineage>
        <taxon>unclassified sequences</taxon>
        <taxon>metagenomes</taxon>
        <taxon>ecological metagenomes</taxon>
    </lineage>
</organism>
<protein>
    <submittedName>
        <fullName evidence="1">Uncharacterized protein</fullName>
    </submittedName>
</protein>
<reference evidence="1" key="1">
    <citation type="journal article" date="2014" name="Front. Microbiol.">
        <title>High frequency of phylogenetically diverse reductive dehalogenase-homologous genes in deep subseafloor sedimentary metagenomes.</title>
        <authorList>
            <person name="Kawai M."/>
            <person name="Futagami T."/>
            <person name="Toyoda A."/>
            <person name="Takaki Y."/>
            <person name="Nishi S."/>
            <person name="Hori S."/>
            <person name="Arai W."/>
            <person name="Tsubouchi T."/>
            <person name="Morono Y."/>
            <person name="Uchiyama I."/>
            <person name="Ito T."/>
            <person name="Fujiyama A."/>
            <person name="Inagaki F."/>
            <person name="Takami H."/>
        </authorList>
    </citation>
    <scope>NUCLEOTIDE SEQUENCE</scope>
    <source>
        <strain evidence="1">Expedition CK06-06</strain>
    </source>
</reference>
<comment type="caution">
    <text evidence="1">The sequence shown here is derived from an EMBL/GenBank/DDBJ whole genome shotgun (WGS) entry which is preliminary data.</text>
</comment>
<proteinExistence type="predicted"/>
<evidence type="ECO:0000313" key="1">
    <source>
        <dbReference type="EMBL" id="GAI69439.1"/>
    </source>
</evidence>
<name>X1SNP8_9ZZZZ</name>
<sequence length="45" mass="5151">MLIQEINSMPVDKLEKLEKLLKRIEGIIKKAPAELLGFITSLKEE</sequence>
<dbReference type="AlphaFoldDB" id="X1SNP8"/>
<accession>X1SNP8</accession>
<gene>
    <name evidence="1" type="ORF">S12H4_02970</name>
</gene>